<reference evidence="2 3" key="1">
    <citation type="submission" date="2018-01" db="EMBL/GenBank/DDBJ databases">
        <authorList>
            <person name="Fu G.-Y."/>
        </authorList>
    </citation>
    <scope>NUCLEOTIDE SEQUENCE [LARGE SCALE GENOMIC DNA]</scope>
    <source>
        <strain evidence="2 3">SY39</strain>
    </source>
</reference>
<dbReference type="GO" id="GO:0016758">
    <property type="term" value="F:hexosyltransferase activity"/>
    <property type="evidence" value="ECO:0007669"/>
    <property type="project" value="UniProtKB-ARBA"/>
</dbReference>
<dbReference type="InterPro" id="IPR029044">
    <property type="entry name" value="Nucleotide-diphossugar_trans"/>
</dbReference>
<dbReference type="SUPFAM" id="SSF53448">
    <property type="entry name" value="Nucleotide-diphospho-sugar transferases"/>
    <property type="match status" value="1"/>
</dbReference>
<evidence type="ECO:0000313" key="2">
    <source>
        <dbReference type="EMBL" id="AUN95764.1"/>
    </source>
</evidence>
<dbReference type="CDD" id="cd04196">
    <property type="entry name" value="GT_2_like_d"/>
    <property type="match status" value="1"/>
</dbReference>
<sequence>MDYMSASRRPARVAILLATCNGVPHLAEQLASIAAQRHRDWTLYVSDDGSADATGELVADFAQRHDGARVHLGDGPCRGFVANYLSLTCRADVEGDCFAFCDQDDIWEADHLSRAVGWLAGVDAGVPALHCSRTRLIDARGRVLGLSAPCPRPPSFANALVQSLAGANTMVFNRAALELLRRAGPAVAAASHDWWLYLLVTGANGRVRYDPEPTVRYRQHTDNAQGTNRGVRARARRCAELLGGRMRGWNDAHCAALDALGDALAPEHRARLARFRRLRAQRGLAALRAFREAGLYRQKGIDNVALMLAAALGRL</sequence>
<evidence type="ECO:0000259" key="1">
    <source>
        <dbReference type="Pfam" id="PF00535"/>
    </source>
</evidence>
<dbReference type="PANTHER" id="PTHR22916">
    <property type="entry name" value="GLYCOSYLTRANSFERASE"/>
    <property type="match status" value="1"/>
</dbReference>
<dbReference type="KEGG" id="atw:C0099_12975"/>
<dbReference type="AlphaFoldDB" id="A0A2I6S933"/>
<evidence type="ECO:0000313" key="3">
    <source>
        <dbReference type="Proteomes" id="UP000242205"/>
    </source>
</evidence>
<dbReference type="Proteomes" id="UP000242205">
    <property type="component" value="Chromosome"/>
</dbReference>
<dbReference type="PANTHER" id="PTHR22916:SF3">
    <property type="entry name" value="UDP-GLCNAC:BETAGAL BETA-1,3-N-ACETYLGLUCOSAMINYLTRANSFERASE-LIKE PROTEIN 1"/>
    <property type="match status" value="1"/>
</dbReference>
<organism evidence="2 3">
    <name type="scientific">Pseudazoarcus pumilus</name>
    <dbReference type="NCBI Taxonomy" id="2067960"/>
    <lineage>
        <taxon>Bacteria</taxon>
        <taxon>Pseudomonadati</taxon>
        <taxon>Pseudomonadota</taxon>
        <taxon>Betaproteobacteria</taxon>
        <taxon>Rhodocyclales</taxon>
        <taxon>Zoogloeaceae</taxon>
        <taxon>Pseudazoarcus</taxon>
    </lineage>
</organism>
<protein>
    <submittedName>
        <fullName evidence="2">Glycosyl transferase family 2</fullName>
    </submittedName>
</protein>
<accession>A0A2I6S933</accession>
<keyword evidence="3" id="KW-1185">Reference proteome</keyword>
<gene>
    <name evidence="2" type="ORF">C0099_12975</name>
</gene>
<dbReference type="InterPro" id="IPR001173">
    <property type="entry name" value="Glyco_trans_2-like"/>
</dbReference>
<dbReference type="Pfam" id="PF00535">
    <property type="entry name" value="Glycos_transf_2"/>
    <property type="match status" value="1"/>
</dbReference>
<feature type="domain" description="Glycosyltransferase 2-like" evidence="1">
    <location>
        <begin position="15"/>
        <end position="120"/>
    </location>
</feature>
<proteinExistence type="predicted"/>
<dbReference type="Gene3D" id="3.90.550.10">
    <property type="entry name" value="Spore Coat Polysaccharide Biosynthesis Protein SpsA, Chain A"/>
    <property type="match status" value="1"/>
</dbReference>
<name>A0A2I6S933_9RHOO</name>
<dbReference type="EMBL" id="CP025682">
    <property type="protein sequence ID" value="AUN95764.1"/>
    <property type="molecule type" value="Genomic_DNA"/>
</dbReference>
<keyword evidence="2" id="KW-0808">Transferase</keyword>